<proteinExistence type="predicted"/>
<dbReference type="SMART" id="SM00100">
    <property type="entry name" value="cNMP"/>
    <property type="match status" value="1"/>
</dbReference>
<dbReference type="Gene3D" id="2.60.120.10">
    <property type="entry name" value="Jelly Rolls"/>
    <property type="match status" value="1"/>
</dbReference>
<reference evidence="2" key="1">
    <citation type="submission" date="2021-06" db="EMBL/GenBank/DDBJ databases">
        <title>44 bacteria genomes isolated from Dapeng, Shenzhen.</title>
        <authorList>
            <person name="Zheng W."/>
            <person name="Yu S."/>
            <person name="Huang Y."/>
        </authorList>
    </citation>
    <scope>NUCLEOTIDE SEQUENCE</scope>
    <source>
        <strain evidence="2">DP5N28-2</strain>
    </source>
</reference>
<dbReference type="CDD" id="cd00038">
    <property type="entry name" value="CAP_ED"/>
    <property type="match status" value="1"/>
</dbReference>
<dbReference type="InterPro" id="IPR018490">
    <property type="entry name" value="cNMP-bd_dom_sf"/>
</dbReference>
<evidence type="ECO:0000313" key="2">
    <source>
        <dbReference type="EMBL" id="MBY5956678.1"/>
    </source>
</evidence>
<gene>
    <name evidence="2" type="ORF">KUV50_00930</name>
</gene>
<dbReference type="InterPro" id="IPR014710">
    <property type="entry name" value="RmlC-like_jellyroll"/>
</dbReference>
<sequence length="201" mass="23686">MIYSDMDSNFQKYLKTEWGLSAVDIVNLEPFFHSEEAKKGDILVRKGSRGRSFYFVEEGMLRMYDISEDGREHILHFAPENWILGDRGSVYFDEPAFFYIDAIEDTLIVRFDLAMMDQLTNLCPDFRENNDLLLHNHIRHLNRRINLLQGATARTRYLNFIELYPDVLLRVPQWMVASYLGIAPESLSRVRRELAKENFKP</sequence>
<dbReference type="AlphaFoldDB" id="A0A953HLH3"/>
<dbReference type="RefSeq" id="WP_222578201.1">
    <property type="nucleotide sequence ID" value="NZ_JAHVHU010000002.1"/>
</dbReference>
<accession>A0A953HLH3</accession>
<keyword evidence="3" id="KW-1185">Reference proteome</keyword>
<dbReference type="Pfam" id="PF00027">
    <property type="entry name" value="cNMP_binding"/>
    <property type="match status" value="1"/>
</dbReference>
<dbReference type="Proteomes" id="UP000753961">
    <property type="component" value="Unassembled WGS sequence"/>
</dbReference>
<dbReference type="EMBL" id="JAHVHU010000002">
    <property type="protein sequence ID" value="MBY5956678.1"/>
    <property type="molecule type" value="Genomic_DNA"/>
</dbReference>
<dbReference type="InterPro" id="IPR000595">
    <property type="entry name" value="cNMP-bd_dom"/>
</dbReference>
<evidence type="ECO:0000259" key="1">
    <source>
        <dbReference type="PROSITE" id="PS50042"/>
    </source>
</evidence>
<comment type="caution">
    <text evidence="2">The sequence shown here is derived from an EMBL/GenBank/DDBJ whole genome shotgun (WGS) entry which is preliminary data.</text>
</comment>
<organism evidence="2 3">
    <name type="scientific">Membranihabitans marinus</name>
    <dbReference type="NCBI Taxonomy" id="1227546"/>
    <lineage>
        <taxon>Bacteria</taxon>
        <taxon>Pseudomonadati</taxon>
        <taxon>Bacteroidota</taxon>
        <taxon>Saprospiria</taxon>
        <taxon>Saprospirales</taxon>
        <taxon>Saprospiraceae</taxon>
        <taxon>Membranihabitans</taxon>
    </lineage>
</organism>
<evidence type="ECO:0000313" key="3">
    <source>
        <dbReference type="Proteomes" id="UP000753961"/>
    </source>
</evidence>
<protein>
    <submittedName>
        <fullName evidence="2">Crp/Fnr family transcriptional regulator</fullName>
    </submittedName>
</protein>
<dbReference type="PROSITE" id="PS50042">
    <property type="entry name" value="CNMP_BINDING_3"/>
    <property type="match status" value="1"/>
</dbReference>
<feature type="domain" description="Cyclic nucleotide-binding" evidence="1">
    <location>
        <begin position="10"/>
        <end position="119"/>
    </location>
</feature>
<name>A0A953HLH3_9BACT</name>
<dbReference type="SUPFAM" id="SSF51206">
    <property type="entry name" value="cAMP-binding domain-like"/>
    <property type="match status" value="1"/>
</dbReference>